<dbReference type="EnsemblMetazoa" id="SCAU014678-RA">
    <property type="protein sequence ID" value="SCAU014678-PA"/>
    <property type="gene ID" value="SCAU014678"/>
</dbReference>
<dbReference type="PANTHER" id="PTHR24086">
    <property type="entry name" value="NUCLEAR RECEPTOR SUBFAMILY 5 GROUP A"/>
    <property type="match status" value="1"/>
</dbReference>
<feature type="compositionally biased region" description="Low complexity" evidence="10">
    <location>
        <begin position="360"/>
        <end position="369"/>
    </location>
</feature>
<feature type="region of interest" description="Disordered" evidence="10">
    <location>
        <begin position="167"/>
        <end position="197"/>
    </location>
</feature>
<keyword evidence="6" id="KW-0238">DNA-binding</keyword>
<keyword evidence="2" id="KW-0479">Metal-binding</keyword>
<dbReference type="Pfam" id="PF00104">
    <property type="entry name" value="Hormone_recep"/>
    <property type="match status" value="1"/>
</dbReference>
<dbReference type="Proteomes" id="UP000095300">
    <property type="component" value="Unassembled WGS sequence"/>
</dbReference>
<dbReference type="InterPro" id="IPR035500">
    <property type="entry name" value="NHR-like_dom_sf"/>
</dbReference>
<dbReference type="VEuPathDB" id="VectorBase:SCAU014678"/>
<keyword evidence="7" id="KW-0804">Transcription</keyword>
<dbReference type="SUPFAM" id="SSF48508">
    <property type="entry name" value="Nuclear receptor ligand-binding domain"/>
    <property type="match status" value="1"/>
</dbReference>
<gene>
    <name evidence="13" type="primary">106087535</name>
</gene>
<evidence type="ECO:0000256" key="10">
    <source>
        <dbReference type="SAM" id="MobiDB-lite"/>
    </source>
</evidence>
<proteinExistence type="predicted"/>
<protein>
    <recommendedName>
        <fullName evidence="15">Nuclear hormone receptor FTZ-F1 beta</fullName>
    </recommendedName>
</protein>
<evidence type="ECO:0000256" key="5">
    <source>
        <dbReference type="ARBA" id="ARBA00023015"/>
    </source>
</evidence>
<dbReference type="CDD" id="cd07167">
    <property type="entry name" value="NR_DBD_Lrh-1_like"/>
    <property type="match status" value="1"/>
</dbReference>
<evidence type="ECO:0000256" key="6">
    <source>
        <dbReference type="ARBA" id="ARBA00023125"/>
    </source>
</evidence>
<evidence type="ECO:0000259" key="12">
    <source>
        <dbReference type="PROSITE" id="PS51843"/>
    </source>
</evidence>
<keyword evidence="9" id="KW-0539">Nucleus</keyword>
<feature type="domain" description="NR LBD" evidence="12">
    <location>
        <begin position="744"/>
        <end position="968"/>
    </location>
</feature>
<evidence type="ECO:0000313" key="14">
    <source>
        <dbReference type="Proteomes" id="UP000095300"/>
    </source>
</evidence>
<feature type="region of interest" description="Disordered" evidence="10">
    <location>
        <begin position="578"/>
        <end position="705"/>
    </location>
</feature>
<dbReference type="AlphaFoldDB" id="A0A1I8Q7V2"/>
<dbReference type="Pfam" id="PF00105">
    <property type="entry name" value="zf-C4"/>
    <property type="match status" value="1"/>
</dbReference>
<keyword evidence="3" id="KW-0863">Zinc-finger</keyword>
<evidence type="ECO:0000259" key="11">
    <source>
        <dbReference type="PROSITE" id="PS51030"/>
    </source>
</evidence>
<keyword evidence="8" id="KW-0675">Receptor</keyword>
<evidence type="ECO:0000256" key="2">
    <source>
        <dbReference type="ARBA" id="ARBA00022723"/>
    </source>
</evidence>
<evidence type="ECO:0000313" key="13">
    <source>
        <dbReference type="EnsemblMetazoa" id="SCAU014678-PA"/>
    </source>
</evidence>
<dbReference type="GO" id="GO:0005634">
    <property type="term" value="C:nucleus"/>
    <property type="evidence" value="ECO:0007669"/>
    <property type="project" value="UniProtKB-SubCell"/>
</dbReference>
<dbReference type="InterPro" id="IPR001723">
    <property type="entry name" value="Nuclear_hrmn_rcpt"/>
</dbReference>
<feature type="compositionally biased region" description="Polar residues" evidence="10">
    <location>
        <begin position="334"/>
        <end position="345"/>
    </location>
</feature>
<evidence type="ECO:0000256" key="4">
    <source>
        <dbReference type="ARBA" id="ARBA00022833"/>
    </source>
</evidence>
<dbReference type="InterPro" id="IPR016355">
    <property type="entry name" value="NR5-like"/>
</dbReference>
<feature type="domain" description="Nuclear receptor" evidence="11">
    <location>
        <begin position="477"/>
        <end position="552"/>
    </location>
</feature>
<dbReference type="GO" id="GO:0043565">
    <property type="term" value="F:sequence-specific DNA binding"/>
    <property type="evidence" value="ECO:0007669"/>
    <property type="project" value="InterPro"/>
</dbReference>
<dbReference type="CDD" id="cd06930">
    <property type="entry name" value="NR_LBD_F2"/>
    <property type="match status" value="1"/>
</dbReference>
<dbReference type="PROSITE" id="PS51030">
    <property type="entry name" value="NUCLEAR_REC_DBD_2"/>
    <property type="match status" value="1"/>
</dbReference>
<accession>A0A1I8Q7V2</accession>
<keyword evidence="5" id="KW-0805">Transcription regulation</keyword>
<dbReference type="GO" id="GO:0008270">
    <property type="term" value="F:zinc ion binding"/>
    <property type="evidence" value="ECO:0007669"/>
    <property type="project" value="UniProtKB-KW"/>
</dbReference>
<dbReference type="FunFam" id="3.30.50.10:FF:000037">
    <property type="entry name" value="Nuclear hormone receptor FTZ-F1 beta"/>
    <property type="match status" value="1"/>
</dbReference>
<dbReference type="PRINTS" id="PR00047">
    <property type="entry name" value="STROIDFINGER"/>
</dbReference>
<dbReference type="SUPFAM" id="SSF57716">
    <property type="entry name" value="Glucocorticoid receptor-like (DNA-binding domain)"/>
    <property type="match status" value="1"/>
</dbReference>
<comment type="subcellular location">
    <subcellularLocation>
        <location evidence="1">Nucleus</location>
    </subcellularLocation>
</comment>
<feature type="region of interest" description="Disordered" evidence="10">
    <location>
        <begin position="317"/>
        <end position="369"/>
    </location>
</feature>
<dbReference type="SMART" id="SM00399">
    <property type="entry name" value="ZnF_C4"/>
    <property type="match status" value="1"/>
</dbReference>
<dbReference type="InterPro" id="IPR000536">
    <property type="entry name" value="Nucl_hrmn_rcpt_lig-bd"/>
</dbReference>
<dbReference type="STRING" id="35570.A0A1I8Q7V2"/>
<dbReference type="PROSITE" id="PS00031">
    <property type="entry name" value="NUCLEAR_REC_DBD_1"/>
    <property type="match status" value="1"/>
</dbReference>
<evidence type="ECO:0000256" key="9">
    <source>
        <dbReference type="ARBA" id="ARBA00023242"/>
    </source>
</evidence>
<feature type="compositionally biased region" description="Polar residues" evidence="10">
    <location>
        <begin position="658"/>
        <end position="676"/>
    </location>
</feature>
<dbReference type="PROSITE" id="PS51843">
    <property type="entry name" value="NR_LBD"/>
    <property type="match status" value="1"/>
</dbReference>
<feature type="compositionally biased region" description="Low complexity" evidence="10">
    <location>
        <begin position="581"/>
        <end position="610"/>
    </location>
</feature>
<dbReference type="InterPro" id="IPR001628">
    <property type="entry name" value="Znf_hrmn_rcpt"/>
</dbReference>
<evidence type="ECO:0000256" key="1">
    <source>
        <dbReference type="ARBA" id="ARBA00004123"/>
    </source>
</evidence>
<dbReference type="PANTHER" id="PTHR24086:SF25">
    <property type="entry name" value="NUCLEAR HORMONE RECEPTOR FTZ-F1 BETA"/>
    <property type="match status" value="1"/>
</dbReference>
<sequence>MSTIKTENISGAAVVTTTTSTGGNAILGVGGSTTFQLPINMCTTMTTTAGVGGGGVTSNGGGVITTTTTTTRNNISVTNIKCEVDDGAATASSSSSTSTNGNIVSVGFYNGSRTGAIVAGTKGVSGGVITTGVITSGHGIRIPVTKAEDSDSETELTNIENLKVTRRVASSSTSNSHHHNGPRPMSWEGELSDNEDTREAELMDTDTTMSNGGAMQEPTNAVAVIKSEATTTTPSSAVGHGQTTAIKPEMDHGLSELQQHPGPIYHPKLKLAPTQSDPINLKFEPPDHSNSCATTTTTNTPLVNSPLLARQKSTTALPHLPANPSPDSAIHSVYTHSSPSQSPLTSRHAPYTPSLSRNNSDASHSSCYSYSSEFSPTHSPIQARHQASHVVYGSYNGSSGNTLHHSALLYRPLTGSSQAANNAANKMENVSNEVQNLSMDASSSSSTSSAFNLATDPSGLAGSPAAAAGISRQQLINSPCPICGDKISGFHYGIFSCESCKGFFKRTVQNRKNYVCVRGGPCAVSITTRKKCPACRFDKCLQKGMKLEAIREDRTRGGRSTYQCSYTLPNSIMSPLLSPEQHQQQQSAGQNLLTQQQQQQQTQLQHQLQQRLNGPLHSPHHQHQSNGYGTGAPPGAGAPTIKTEIMDPYTKGSESHSIHSPSALNGLHVSTSSPRPQHSGHATSTANATTTNAQSSSSSNSHNSSIPQLLQEIMDVEHLWQYTDAELARLNQPLTASSSSASLNSSSTDSSTAAASQMTNPLLASAGLSSSTNPDLIAHLCKVADHRLYKIVKWCKSLPLFKNISIDDQICLLINSWCELLLFSCCYRSIDTPGEIKMSLGKTITLPQAKLTGFQPCIERMLNLTDHLRRLRVDRYEYVAMKVIVLLQSDTSELQEPVKVRECQEKALQSLQAYTLANYPETPSKFGELLLRIPDLQRTCQLGKEMLSIKSRDGGDFNLLMELLRGEH</sequence>
<feature type="compositionally biased region" description="Low complexity" evidence="10">
    <location>
        <begin position="679"/>
        <end position="705"/>
    </location>
</feature>
<evidence type="ECO:0000256" key="7">
    <source>
        <dbReference type="ARBA" id="ARBA00023163"/>
    </source>
</evidence>
<dbReference type="PRINTS" id="PR00398">
    <property type="entry name" value="STRDHORMONER"/>
</dbReference>
<organism evidence="13 14">
    <name type="scientific">Stomoxys calcitrans</name>
    <name type="common">Stable fly</name>
    <name type="synonym">Conops calcitrans</name>
    <dbReference type="NCBI Taxonomy" id="35570"/>
    <lineage>
        <taxon>Eukaryota</taxon>
        <taxon>Metazoa</taxon>
        <taxon>Ecdysozoa</taxon>
        <taxon>Arthropoda</taxon>
        <taxon>Hexapoda</taxon>
        <taxon>Insecta</taxon>
        <taxon>Pterygota</taxon>
        <taxon>Neoptera</taxon>
        <taxon>Endopterygota</taxon>
        <taxon>Diptera</taxon>
        <taxon>Brachycera</taxon>
        <taxon>Muscomorpha</taxon>
        <taxon>Muscoidea</taxon>
        <taxon>Muscidae</taxon>
        <taxon>Stomoxys</taxon>
    </lineage>
</organism>
<dbReference type="KEGG" id="scac:106087535"/>
<dbReference type="Gene3D" id="1.10.565.10">
    <property type="entry name" value="Retinoid X Receptor"/>
    <property type="match status" value="1"/>
</dbReference>
<name>A0A1I8Q7V2_STOCA</name>
<dbReference type="GO" id="GO:0004879">
    <property type="term" value="F:nuclear receptor activity"/>
    <property type="evidence" value="ECO:0007669"/>
    <property type="project" value="InterPro"/>
</dbReference>
<reference evidence="13" key="1">
    <citation type="submission" date="2020-05" db="UniProtKB">
        <authorList>
            <consortium name="EnsemblMetazoa"/>
        </authorList>
    </citation>
    <scope>IDENTIFICATION</scope>
    <source>
        <strain evidence="13">USDA</strain>
    </source>
</reference>
<evidence type="ECO:0000256" key="3">
    <source>
        <dbReference type="ARBA" id="ARBA00022771"/>
    </source>
</evidence>
<evidence type="ECO:0000256" key="8">
    <source>
        <dbReference type="ARBA" id="ARBA00023170"/>
    </source>
</evidence>
<dbReference type="OrthoDB" id="5984981at2759"/>
<feature type="region of interest" description="Disordered" evidence="10">
    <location>
        <begin position="284"/>
        <end position="304"/>
    </location>
</feature>
<dbReference type="Gene3D" id="3.30.50.10">
    <property type="entry name" value="Erythroid Transcription Factor GATA-1, subunit A"/>
    <property type="match status" value="1"/>
</dbReference>
<dbReference type="InterPro" id="IPR013088">
    <property type="entry name" value="Znf_NHR/GATA"/>
</dbReference>
<evidence type="ECO:0008006" key="15">
    <source>
        <dbReference type="Google" id="ProtNLM"/>
    </source>
</evidence>
<dbReference type="SMART" id="SM00430">
    <property type="entry name" value="HOLI"/>
    <property type="match status" value="1"/>
</dbReference>
<keyword evidence="14" id="KW-1185">Reference proteome</keyword>
<keyword evidence="4" id="KW-0862">Zinc</keyword>